<evidence type="ECO:0000313" key="14">
    <source>
        <dbReference type="EMBL" id="KAB1220889.1"/>
    </source>
</evidence>
<dbReference type="GO" id="GO:0003723">
    <property type="term" value="F:RNA binding"/>
    <property type="evidence" value="ECO:0007669"/>
    <property type="project" value="UniProtKB-KW"/>
</dbReference>
<dbReference type="Pfam" id="PF08147">
    <property type="entry name" value="DBP10CT"/>
    <property type="match status" value="1"/>
</dbReference>
<feature type="domain" description="Helicase ATP-binding" evidence="11">
    <location>
        <begin position="60"/>
        <end position="233"/>
    </location>
</feature>
<organism evidence="14 15">
    <name type="scientific">Morella rubra</name>
    <name type="common">Chinese bayberry</name>
    <dbReference type="NCBI Taxonomy" id="262757"/>
    <lineage>
        <taxon>Eukaryota</taxon>
        <taxon>Viridiplantae</taxon>
        <taxon>Streptophyta</taxon>
        <taxon>Embryophyta</taxon>
        <taxon>Tracheophyta</taxon>
        <taxon>Spermatophyta</taxon>
        <taxon>Magnoliopsida</taxon>
        <taxon>eudicotyledons</taxon>
        <taxon>Gunneridae</taxon>
        <taxon>Pentapetalae</taxon>
        <taxon>rosids</taxon>
        <taxon>fabids</taxon>
        <taxon>Fagales</taxon>
        <taxon>Myricaceae</taxon>
        <taxon>Morella</taxon>
    </lineage>
</organism>
<feature type="short sequence motif" description="Q motif" evidence="9">
    <location>
        <begin position="29"/>
        <end position="57"/>
    </location>
</feature>
<dbReference type="Gene3D" id="3.40.50.300">
    <property type="entry name" value="P-loop containing nucleotide triphosphate hydrolases"/>
    <property type="match status" value="2"/>
</dbReference>
<dbReference type="EMBL" id="RXIC02000021">
    <property type="protein sequence ID" value="KAB1220889.1"/>
    <property type="molecule type" value="Genomic_DNA"/>
</dbReference>
<evidence type="ECO:0000256" key="5">
    <source>
        <dbReference type="ARBA" id="ARBA00022806"/>
    </source>
</evidence>
<dbReference type="CDD" id="cd17959">
    <property type="entry name" value="DEADc_DDX54"/>
    <property type="match status" value="1"/>
</dbReference>
<dbReference type="SMART" id="SM01123">
    <property type="entry name" value="DBP10CT"/>
    <property type="match status" value="1"/>
</dbReference>
<accession>A0A6A1W6I8</accession>
<evidence type="ECO:0000259" key="13">
    <source>
        <dbReference type="PROSITE" id="PS51195"/>
    </source>
</evidence>
<dbReference type="GO" id="GO:0005524">
    <property type="term" value="F:ATP binding"/>
    <property type="evidence" value="ECO:0007669"/>
    <property type="project" value="UniProtKB-KW"/>
</dbReference>
<dbReference type="InterPro" id="IPR033517">
    <property type="entry name" value="DDX54/DBP10_DEAD-box_helicase"/>
</dbReference>
<proteinExistence type="inferred from homology"/>
<feature type="compositionally biased region" description="Basic residues" evidence="10">
    <location>
        <begin position="773"/>
        <end position="792"/>
    </location>
</feature>
<feature type="region of interest" description="Disordered" evidence="10">
    <location>
        <begin position="700"/>
        <end position="792"/>
    </location>
</feature>
<evidence type="ECO:0000256" key="3">
    <source>
        <dbReference type="ARBA" id="ARBA00022741"/>
    </source>
</evidence>
<evidence type="ECO:0000256" key="6">
    <source>
        <dbReference type="ARBA" id="ARBA00022840"/>
    </source>
</evidence>
<evidence type="ECO:0000256" key="1">
    <source>
        <dbReference type="ARBA" id="ARBA00010379"/>
    </source>
</evidence>
<feature type="domain" description="DEAD-box RNA helicase Q" evidence="13">
    <location>
        <begin position="29"/>
        <end position="57"/>
    </location>
</feature>
<keyword evidence="5 14" id="KW-0347">Helicase</keyword>
<dbReference type="InterPro" id="IPR014001">
    <property type="entry name" value="Helicase_ATP-bd"/>
</dbReference>
<dbReference type="InterPro" id="IPR001650">
    <property type="entry name" value="Helicase_C-like"/>
</dbReference>
<protein>
    <recommendedName>
        <fullName evidence="2">RNA helicase</fullName>
        <ecNumber evidence="2">3.6.4.13</ecNumber>
    </recommendedName>
</protein>
<dbReference type="InterPro" id="IPR027417">
    <property type="entry name" value="P-loop_NTPase"/>
</dbReference>
<keyword evidence="6" id="KW-0067">ATP-binding</keyword>
<dbReference type="Pfam" id="PF00270">
    <property type="entry name" value="DEAD"/>
    <property type="match status" value="1"/>
</dbReference>
<keyword evidence="15" id="KW-1185">Reference proteome</keyword>
<dbReference type="EC" id="3.6.4.13" evidence="2"/>
<dbReference type="PROSITE" id="PS51195">
    <property type="entry name" value="Q_MOTIF"/>
    <property type="match status" value="1"/>
</dbReference>
<dbReference type="SMART" id="SM00487">
    <property type="entry name" value="DEXDc"/>
    <property type="match status" value="1"/>
</dbReference>
<dbReference type="PANTHER" id="PTHR47959">
    <property type="entry name" value="ATP-DEPENDENT RNA HELICASE RHLE-RELATED"/>
    <property type="match status" value="1"/>
</dbReference>
<gene>
    <name evidence="14" type="ORF">CJ030_MR3G022601</name>
</gene>
<dbReference type="SMART" id="SM00490">
    <property type="entry name" value="HELICc"/>
    <property type="match status" value="1"/>
</dbReference>
<comment type="caution">
    <text evidence="14">The sequence shown here is derived from an EMBL/GenBank/DDBJ whole genome shotgun (WGS) entry which is preliminary data.</text>
</comment>
<evidence type="ECO:0000259" key="11">
    <source>
        <dbReference type="PROSITE" id="PS51192"/>
    </source>
</evidence>
<sequence>MAIGGHTLRVSSVSELKRKEKQKKKAKSGGFESLGLSPNVYRGIKRKGYKVPTPIQRKTMPLILSGADVVAMARTGSGKTAAFLIPMLERLREHCPQGGARALVLSPTRDLALQTLKFTKELGRFTDLRISLLVGGDSMESQFEELAQSPDIIIATPGRLMHHLSEVDDMSLRTVEYVVFDEADCLFGMGFAEQLHKILSQLSENRQTLLFSATLPSALAEFAKAGLREPQLLRLDLETKISPDLKLAFFTLRQEEKHAALLYLVREHIRSDEQTLIFVSTKHHVEFLNSLFREEGIEPSVCYGDMDHDARKIHISRFRARKTMLLIVTDIAARGIDIPLLDNVINWDFPPKPKIFVHRVGRAARAGRTGTAFSFLTSEDMAYLLDLHLFLSKPIRAAPSEEEVLRDMDAVMAKIDQAIANGETVYGRFPQTVIDLVSDRVREMIDTSAELTYLLKTCTNAFRLYSKTKPLPSRESIRRAKDLPRAGLHPIFRSVLGGGELMALAFSERLKMFRPKQTILEAEGEAAKSKHMQGPSCQWVDVMKKKRAIHEEIIKSVRQQRSVNNVEKEASPEITYSNKEKKEARGSKRKAKSFKDEEYYISAVPTNHHMEAGLAVRANQDFGSNRLEAAVLDLVADDGTGMQKQKSHYHWDKRSKKYVKLNSGERVTASGKIKTESGAKVNANKTGIYKKWKQRSHNKISLKGTGGEGNLEESTSMSGDRRMQGNNRKFKGGKKQNFVPNTHVRSEIKDLEQVRKERQKKANKISHMQNKSGKGKKFNRNGKRGKPKSRRE</sequence>
<evidence type="ECO:0000256" key="7">
    <source>
        <dbReference type="ARBA" id="ARBA00022884"/>
    </source>
</evidence>
<evidence type="ECO:0000256" key="4">
    <source>
        <dbReference type="ARBA" id="ARBA00022801"/>
    </source>
</evidence>
<evidence type="ECO:0000256" key="2">
    <source>
        <dbReference type="ARBA" id="ARBA00012552"/>
    </source>
</evidence>
<dbReference type="Proteomes" id="UP000516437">
    <property type="component" value="Chromosome 3"/>
</dbReference>
<dbReference type="PROSITE" id="PS51194">
    <property type="entry name" value="HELICASE_CTER"/>
    <property type="match status" value="1"/>
</dbReference>
<reference evidence="14 15" key="1">
    <citation type="journal article" date="2019" name="Plant Biotechnol. J.">
        <title>The red bayberry genome and genetic basis of sex determination.</title>
        <authorList>
            <person name="Jia H.M."/>
            <person name="Jia H.J."/>
            <person name="Cai Q.L."/>
            <person name="Wang Y."/>
            <person name="Zhao H.B."/>
            <person name="Yang W.F."/>
            <person name="Wang G.Y."/>
            <person name="Li Y.H."/>
            <person name="Zhan D.L."/>
            <person name="Shen Y.T."/>
            <person name="Niu Q.F."/>
            <person name="Chang L."/>
            <person name="Qiu J."/>
            <person name="Zhao L."/>
            <person name="Xie H.B."/>
            <person name="Fu W.Y."/>
            <person name="Jin J."/>
            <person name="Li X.W."/>
            <person name="Jiao Y."/>
            <person name="Zhou C.C."/>
            <person name="Tu T."/>
            <person name="Chai C.Y."/>
            <person name="Gao J.L."/>
            <person name="Fan L.J."/>
            <person name="van de Weg E."/>
            <person name="Wang J.Y."/>
            <person name="Gao Z.S."/>
        </authorList>
    </citation>
    <scope>NUCLEOTIDE SEQUENCE [LARGE SCALE GENOMIC DNA]</scope>
    <source>
        <tissue evidence="14">Leaves</tissue>
    </source>
</reference>
<dbReference type="OrthoDB" id="10261375at2759"/>
<keyword evidence="4" id="KW-0378">Hydrolase</keyword>
<feature type="domain" description="Helicase C-terminal" evidence="12">
    <location>
        <begin position="244"/>
        <end position="406"/>
    </location>
</feature>
<comment type="catalytic activity">
    <reaction evidence="8">
        <text>ATP + H2O = ADP + phosphate + H(+)</text>
        <dbReference type="Rhea" id="RHEA:13065"/>
        <dbReference type="ChEBI" id="CHEBI:15377"/>
        <dbReference type="ChEBI" id="CHEBI:15378"/>
        <dbReference type="ChEBI" id="CHEBI:30616"/>
        <dbReference type="ChEBI" id="CHEBI:43474"/>
        <dbReference type="ChEBI" id="CHEBI:456216"/>
        <dbReference type="EC" id="3.6.4.13"/>
    </reaction>
</comment>
<evidence type="ECO:0000256" key="10">
    <source>
        <dbReference type="SAM" id="MobiDB-lite"/>
    </source>
</evidence>
<dbReference type="AlphaFoldDB" id="A0A6A1W6I8"/>
<evidence type="ECO:0000259" key="12">
    <source>
        <dbReference type="PROSITE" id="PS51194"/>
    </source>
</evidence>
<comment type="similarity">
    <text evidence="1">Belongs to the DEAD box helicase family. DDX54/DBP10 subfamily.</text>
</comment>
<dbReference type="InterPro" id="IPR050079">
    <property type="entry name" value="DEAD_box_RNA_helicase"/>
</dbReference>
<evidence type="ECO:0000313" key="15">
    <source>
        <dbReference type="Proteomes" id="UP000516437"/>
    </source>
</evidence>
<keyword evidence="7" id="KW-0694">RNA-binding</keyword>
<name>A0A6A1W6I8_9ROSI</name>
<dbReference type="InterPro" id="IPR012541">
    <property type="entry name" value="DBP10_C"/>
</dbReference>
<dbReference type="GO" id="GO:0005829">
    <property type="term" value="C:cytosol"/>
    <property type="evidence" value="ECO:0007669"/>
    <property type="project" value="TreeGrafter"/>
</dbReference>
<feature type="compositionally biased region" description="Basic and acidic residues" evidence="10">
    <location>
        <begin position="744"/>
        <end position="756"/>
    </location>
</feature>
<dbReference type="PROSITE" id="PS51192">
    <property type="entry name" value="HELICASE_ATP_BIND_1"/>
    <property type="match status" value="1"/>
</dbReference>
<dbReference type="GO" id="GO:0003724">
    <property type="term" value="F:RNA helicase activity"/>
    <property type="evidence" value="ECO:0007669"/>
    <property type="project" value="UniProtKB-EC"/>
</dbReference>
<dbReference type="PANTHER" id="PTHR47959:SF8">
    <property type="entry name" value="RNA HELICASE"/>
    <property type="match status" value="1"/>
</dbReference>
<dbReference type="GO" id="GO:0016787">
    <property type="term" value="F:hydrolase activity"/>
    <property type="evidence" value="ECO:0007669"/>
    <property type="project" value="UniProtKB-KW"/>
</dbReference>
<keyword evidence="3" id="KW-0547">Nucleotide-binding</keyword>
<feature type="region of interest" description="Disordered" evidence="10">
    <location>
        <begin position="561"/>
        <end position="589"/>
    </location>
</feature>
<dbReference type="Pfam" id="PF00271">
    <property type="entry name" value="Helicase_C"/>
    <property type="match status" value="1"/>
</dbReference>
<dbReference type="SUPFAM" id="SSF52540">
    <property type="entry name" value="P-loop containing nucleoside triphosphate hydrolases"/>
    <property type="match status" value="1"/>
</dbReference>
<dbReference type="InterPro" id="IPR011545">
    <property type="entry name" value="DEAD/DEAH_box_helicase_dom"/>
</dbReference>
<evidence type="ECO:0000256" key="8">
    <source>
        <dbReference type="ARBA" id="ARBA00047984"/>
    </source>
</evidence>
<dbReference type="InterPro" id="IPR014014">
    <property type="entry name" value="RNA_helicase_DEAD_Q_motif"/>
</dbReference>
<dbReference type="CDD" id="cd18787">
    <property type="entry name" value="SF2_C_DEAD"/>
    <property type="match status" value="1"/>
</dbReference>
<evidence type="ECO:0000256" key="9">
    <source>
        <dbReference type="PROSITE-ProRule" id="PRU00552"/>
    </source>
</evidence>
<dbReference type="GO" id="GO:0005634">
    <property type="term" value="C:nucleus"/>
    <property type="evidence" value="ECO:0007669"/>
    <property type="project" value="InterPro"/>
</dbReference>